<dbReference type="GO" id="GO:0003735">
    <property type="term" value="F:structural constituent of ribosome"/>
    <property type="evidence" value="ECO:0007669"/>
    <property type="project" value="InterPro"/>
</dbReference>
<comment type="similarity">
    <text evidence="3">Belongs to the universal ribosomal protein uL4 family.</text>
</comment>
<keyword evidence="11" id="KW-1185">Reference proteome</keyword>
<dbReference type="SUPFAM" id="SSF46946">
    <property type="entry name" value="S13-like H2TH domain"/>
    <property type="match status" value="1"/>
</dbReference>
<dbReference type="InterPro" id="IPR002136">
    <property type="entry name" value="Ribosomal_uL4"/>
</dbReference>
<sequence length="380" mass="43062">MFARASPSVRVQLRQQVARFATEAQVSPVAQHAQEPPKYVLTSLRHFPSLKPHTFQPVSSDVLNTPLRRDILWKAVVFDADNRRVGASNPKGRAEMGYSRKKLLPQKGTGKARSGDRGSPIRHDGGRAMARSAPNDHTSDLPKKVYGLAMRVALSDKYRNGDLVVVSNEMELPTEDSLATKMFLRSSTLSNKKLLFITDNHCKNLLKSTEPYAEKIDVIQKEGIQVRDILHAQKVLIDLESLKWMADDLLNTNVDGKIKIMYALTTIRGVGRRYANLVCKKADVDLSKRAGELTQEELERVVTILQNPTQYKIPAWFLNRQKDIVDGKDYHVLANNMESKLRDDLERLKKIRSHRGIRHFWGLRVRGQHTKTTGRRGKSA</sequence>
<evidence type="ECO:0000313" key="10">
    <source>
        <dbReference type="EMBL" id="ONH64874.1"/>
    </source>
</evidence>
<dbReference type="SUPFAM" id="SSF52166">
    <property type="entry name" value="Ribosomal protein L4"/>
    <property type="match status" value="1"/>
</dbReference>
<evidence type="ECO:0000256" key="7">
    <source>
        <dbReference type="ARBA" id="ARBA00040565"/>
    </source>
</evidence>
<evidence type="ECO:0000256" key="3">
    <source>
        <dbReference type="ARBA" id="ARBA00010528"/>
    </source>
</evidence>
<dbReference type="Proteomes" id="UP000189513">
    <property type="component" value="Unassembled WGS sequence"/>
</dbReference>
<dbReference type="Gene3D" id="4.10.910.10">
    <property type="entry name" value="30s ribosomal protein s13, domain 2"/>
    <property type="match status" value="1"/>
</dbReference>
<evidence type="ECO:0000256" key="4">
    <source>
        <dbReference type="ARBA" id="ARBA00022490"/>
    </source>
</evidence>
<dbReference type="Pfam" id="PF00573">
    <property type="entry name" value="Ribosomal_L4"/>
    <property type="match status" value="1"/>
</dbReference>
<dbReference type="InterPro" id="IPR027437">
    <property type="entry name" value="Rbsml_uS13_C"/>
</dbReference>
<dbReference type="InterPro" id="IPR010979">
    <property type="entry name" value="Ribosomal_uS13-like_H2TH"/>
</dbReference>
<comment type="caution">
    <text evidence="10">The sequence shown here is derived from an EMBL/GenBank/DDBJ whole genome shotgun (WGS) entry which is preliminary data.</text>
</comment>
<evidence type="ECO:0000256" key="2">
    <source>
        <dbReference type="ARBA" id="ARBA00008080"/>
    </source>
</evidence>
<gene>
    <name evidence="10" type="ORF">BON22_5268</name>
</gene>
<dbReference type="EMBL" id="MPUK01000016">
    <property type="protein sequence ID" value="ONH64874.1"/>
    <property type="molecule type" value="Genomic_DNA"/>
</dbReference>
<dbReference type="Gene3D" id="1.10.8.50">
    <property type="match status" value="1"/>
</dbReference>
<comment type="similarity">
    <text evidence="2">Belongs to the universal ribosomal protein uS13 family.</text>
</comment>
<dbReference type="GO" id="GO:0003723">
    <property type="term" value="F:RNA binding"/>
    <property type="evidence" value="ECO:0007669"/>
    <property type="project" value="InterPro"/>
</dbReference>
<dbReference type="GO" id="GO:0000447">
    <property type="term" value="P:endonucleolytic cleavage in ITS1 to separate SSU-rRNA from 5.8S rRNA and LSU-rRNA from tricistronic rRNA transcript (SSU-rRNA, 5.8S rRNA, LSU-rRNA)"/>
    <property type="evidence" value="ECO:0007669"/>
    <property type="project" value="UniProtKB-ARBA"/>
</dbReference>
<dbReference type="GO" id="GO:0005737">
    <property type="term" value="C:cytoplasm"/>
    <property type="evidence" value="ECO:0007669"/>
    <property type="project" value="UniProtKB-SubCell"/>
</dbReference>
<dbReference type="Gene3D" id="3.40.1370.10">
    <property type="match status" value="1"/>
</dbReference>
<evidence type="ECO:0000256" key="9">
    <source>
        <dbReference type="SAM" id="MobiDB-lite"/>
    </source>
</evidence>
<accession>A0A1V2KZ99</accession>
<dbReference type="STRING" id="36022.A0A1V2KZ99"/>
<proteinExistence type="inferred from homology"/>
<dbReference type="InterPro" id="IPR023574">
    <property type="entry name" value="Ribosomal_uL4_dom_sf"/>
</dbReference>
<evidence type="ECO:0000256" key="6">
    <source>
        <dbReference type="ARBA" id="ARBA00023274"/>
    </source>
</evidence>
<dbReference type="HAMAP" id="MF_01315">
    <property type="entry name" value="Ribosomal_uS13"/>
    <property type="match status" value="1"/>
</dbReference>
<keyword evidence="4" id="KW-0963">Cytoplasm</keyword>
<name>A0A1V2KZ99_CYBFA</name>
<dbReference type="PANTHER" id="PTHR10746:SF6">
    <property type="entry name" value="LARGE RIBOSOMAL SUBUNIT PROTEIN UL4M"/>
    <property type="match status" value="1"/>
</dbReference>
<evidence type="ECO:0000256" key="5">
    <source>
        <dbReference type="ARBA" id="ARBA00022980"/>
    </source>
</evidence>
<reference evidence="11" key="1">
    <citation type="journal article" date="2017" name="Genome Announc.">
        <title>Genome sequences of Cyberlindnera fabianii 65, Pichia kudriavzevii 129, and Saccharomyces cerevisiae 131 isolated from fermented masau fruits in Zimbabwe.</title>
        <authorList>
            <person name="van Rijswijck I.M.H."/>
            <person name="Derks M.F.L."/>
            <person name="Abee T."/>
            <person name="de Ridder D."/>
            <person name="Smid E.J."/>
        </authorList>
    </citation>
    <scope>NUCLEOTIDE SEQUENCE [LARGE SCALE GENOMIC DNA]</scope>
    <source>
        <strain evidence="11">65</strain>
    </source>
</reference>
<dbReference type="InterPro" id="IPR018269">
    <property type="entry name" value="Ribosomal_uS13_CS"/>
</dbReference>
<dbReference type="GO" id="GO:1990904">
    <property type="term" value="C:ribonucleoprotein complex"/>
    <property type="evidence" value="ECO:0007669"/>
    <property type="project" value="UniProtKB-KW"/>
</dbReference>
<dbReference type="InterPro" id="IPR001892">
    <property type="entry name" value="Ribosomal_uS13"/>
</dbReference>
<evidence type="ECO:0000256" key="8">
    <source>
        <dbReference type="ARBA" id="ARBA00065363"/>
    </source>
</evidence>
<protein>
    <recommendedName>
        <fullName evidence="7">Large ribosomal subunit protein uL4m</fullName>
    </recommendedName>
</protein>
<dbReference type="GO" id="GO:0000054">
    <property type="term" value="P:ribosomal subunit export from nucleus"/>
    <property type="evidence" value="ECO:0007669"/>
    <property type="project" value="UniProtKB-ARBA"/>
</dbReference>
<keyword evidence="6" id="KW-0687">Ribonucleoprotein</keyword>
<dbReference type="PROSITE" id="PS50159">
    <property type="entry name" value="RIBOSOMAL_S13_2"/>
    <property type="match status" value="1"/>
</dbReference>
<dbReference type="PROSITE" id="PS00646">
    <property type="entry name" value="RIBOSOMAL_S13_1"/>
    <property type="match status" value="1"/>
</dbReference>
<dbReference type="GO" id="GO:0005840">
    <property type="term" value="C:ribosome"/>
    <property type="evidence" value="ECO:0007669"/>
    <property type="project" value="UniProtKB-KW"/>
</dbReference>
<dbReference type="FunFam" id="4.10.910.10:FF:000002">
    <property type="entry name" value="40S ribosomal protein S18"/>
    <property type="match status" value="1"/>
</dbReference>
<dbReference type="GO" id="GO:0006412">
    <property type="term" value="P:translation"/>
    <property type="evidence" value="ECO:0007669"/>
    <property type="project" value="InterPro"/>
</dbReference>
<evidence type="ECO:0000256" key="1">
    <source>
        <dbReference type="ARBA" id="ARBA00004496"/>
    </source>
</evidence>
<feature type="compositionally biased region" description="Basic and acidic residues" evidence="9">
    <location>
        <begin position="113"/>
        <end position="126"/>
    </location>
</feature>
<dbReference type="FunFam" id="1.10.8.50:FF:000002">
    <property type="entry name" value="40S ribosomal protein S18"/>
    <property type="match status" value="1"/>
</dbReference>
<dbReference type="VEuPathDB" id="FungiDB:BON22_5268"/>
<evidence type="ECO:0000313" key="11">
    <source>
        <dbReference type="Proteomes" id="UP000189513"/>
    </source>
</evidence>
<dbReference type="OMA" id="QHAQEPP"/>
<comment type="subcellular location">
    <subcellularLocation>
        <location evidence="1">Cytoplasm</location>
    </subcellularLocation>
</comment>
<organism evidence="10 11">
    <name type="scientific">Cyberlindnera fabianii</name>
    <name type="common">Yeast</name>
    <name type="synonym">Hansenula fabianii</name>
    <dbReference type="NCBI Taxonomy" id="36022"/>
    <lineage>
        <taxon>Eukaryota</taxon>
        <taxon>Fungi</taxon>
        <taxon>Dikarya</taxon>
        <taxon>Ascomycota</taxon>
        <taxon>Saccharomycotina</taxon>
        <taxon>Saccharomycetes</taxon>
        <taxon>Phaffomycetales</taxon>
        <taxon>Phaffomycetaceae</taxon>
        <taxon>Cyberlindnera</taxon>
    </lineage>
</organism>
<dbReference type="Pfam" id="PF00416">
    <property type="entry name" value="Ribosomal_S13"/>
    <property type="match status" value="1"/>
</dbReference>
<feature type="region of interest" description="Disordered" evidence="9">
    <location>
        <begin position="104"/>
        <end position="140"/>
    </location>
</feature>
<dbReference type="InterPro" id="IPR013005">
    <property type="entry name" value="Ribosomal_uL4-like"/>
</dbReference>
<keyword evidence="5" id="KW-0689">Ribosomal protein</keyword>
<dbReference type="PANTHER" id="PTHR10746">
    <property type="entry name" value="50S RIBOSOMAL PROTEIN L4"/>
    <property type="match status" value="1"/>
</dbReference>
<dbReference type="AlphaFoldDB" id="A0A1V2KZ99"/>
<comment type="subunit">
    <text evidence="8">Component of the small ribosomal subunit (SSU). Mature yeast ribosomes consist of a small (40S) and a large (60S) subunit. The 40S small subunit contains 1 molecule of ribosomal RNA (18S rRNA) and 33 different proteins (encoded by 57 genes). The large 60S subunit contains 3 rRNA molecules (25S, 5.8S and 5S rRNA) and 46 different proteins (encoded by 81 genes).</text>
</comment>